<evidence type="ECO:0000313" key="7">
    <source>
        <dbReference type="Proteomes" id="UP000751190"/>
    </source>
</evidence>
<protein>
    <recommendedName>
        <fullName evidence="5">RING-type domain-containing protein</fullName>
    </recommendedName>
</protein>
<evidence type="ECO:0000256" key="1">
    <source>
        <dbReference type="ARBA" id="ARBA00022723"/>
    </source>
</evidence>
<dbReference type="EMBL" id="JAGTXO010000032">
    <property type="protein sequence ID" value="KAG8460539.1"/>
    <property type="molecule type" value="Genomic_DNA"/>
</dbReference>
<reference evidence="6" key="1">
    <citation type="submission" date="2021-05" db="EMBL/GenBank/DDBJ databases">
        <title>The genome of the haptophyte Pavlova lutheri (Diacronema luteri, Pavlovales) - a model for lipid biosynthesis in eukaryotic algae.</title>
        <authorList>
            <person name="Hulatt C.J."/>
            <person name="Posewitz M.C."/>
        </authorList>
    </citation>
    <scope>NUCLEOTIDE SEQUENCE</scope>
    <source>
        <strain evidence="6">NIVA-4/92</strain>
    </source>
</reference>
<evidence type="ECO:0000313" key="6">
    <source>
        <dbReference type="EMBL" id="KAG8460539.1"/>
    </source>
</evidence>
<dbReference type="SMART" id="SM00184">
    <property type="entry name" value="RING"/>
    <property type="match status" value="1"/>
</dbReference>
<dbReference type="PROSITE" id="PS00518">
    <property type="entry name" value="ZF_RING_1"/>
    <property type="match status" value="1"/>
</dbReference>
<keyword evidence="3" id="KW-0862">Zinc</keyword>
<evidence type="ECO:0000256" key="2">
    <source>
        <dbReference type="ARBA" id="ARBA00022771"/>
    </source>
</evidence>
<dbReference type="OrthoDB" id="6105938at2759"/>
<evidence type="ECO:0000259" key="5">
    <source>
        <dbReference type="PROSITE" id="PS50089"/>
    </source>
</evidence>
<evidence type="ECO:0000256" key="4">
    <source>
        <dbReference type="PROSITE-ProRule" id="PRU00175"/>
    </source>
</evidence>
<dbReference type="InterPro" id="IPR018957">
    <property type="entry name" value="Znf_C3HC4_RING-type"/>
</dbReference>
<dbReference type="InterPro" id="IPR013083">
    <property type="entry name" value="Znf_RING/FYVE/PHD"/>
</dbReference>
<proteinExistence type="predicted"/>
<gene>
    <name evidence="6" type="ORF">KFE25_013189</name>
</gene>
<comment type="caution">
    <text evidence="6">The sequence shown here is derived from an EMBL/GenBank/DDBJ whole genome shotgun (WGS) entry which is preliminary data.</text>
</comment>
<dbReference type="Gene3D" id="3.30.40.10">
    <property type="entry name" value="Zinc/RING finger domain, C3HC4 (zinc finger)"/>
    <property type="match status" value="1"/>
</dbReference>
<dbReference type="PROSITE" id="PS50089">
    <property type="entry name" value="ZF_RING_2"/>
    <property type="match status" value="1"/>
</dbReference>
<keyword evidence="7" id="KW-1185">Reference proteome</keyword>
<keyword evidence="1" id="KW-0479">Metal-binding</keyword>
<organism evidence="6 7">
    <name type="scientific">Diacronema lutheri</name>
    <name type="common">Unicellular marine alga</name>
    <name type="synonym">Monochrysis lutheri</name>
    <dbReference type="NCBI Taxonomy" id="2081491"/>
    <lineage>
        <taxon>Eukaryota</taxon>
        <taxon>Haptista</taxon>
        <taxon>Haptophyta</taxon>
        <taxon>Pavlovophyceae</taxon>
        <taxon>Pavlovales</taxon>
        <taxon>Pavlovaceae</taxon>
        <taxon>Diacronema</taxon>
    </lineage>
</organism>
<accession>A0A8J6C4V3</accession>
<dbReference type="Pfam" id="PF00097">
    <property type="entry name" value="zf-C3HC4"/>
    <property type="match status" value="1"/>
</dbReference>
<dbReference type="Proteomes" id="UP000751190">
    <property type="component" value="Unassembled WGS sequence"/>
</dbReference>
<dbReference type="InterPro" id="IPR017907">
    <property type="entry name" value="Znf_RING_CS"/>
</dbReference>
<dbReference type="SUPFAM" id="SSF57850">
    <property type="entry name" value="RING/U-box"/>
    <property type="match status" value="1"/>
</dbReference>
<sequence length="235" mass="25357">MASRISSPLPSRSVGASAAAGAAQRAACMPSADTECAICLAPYAEPERLGCGHSFCRACIGKLIQHHGAPSGRMLAYALLCDNGTSRIISQRTCACPLCREPFPMSRFVHIEQSDIAAAELELERRRQRAAQVLEHLNKLQAITTLPPVVRAPASRRLPAFFDGAPRHSTSRRVAEPSLLGRARHFLRRPEPRPSFAFWQIPPPPATLASPAFSPSRVVPDVRARVDAVPSLAAS</sequence>
<feature type="domain" description="RING-type" evidence="5">
    <location>
        <begin position="36"/>
        <end position="100"/>
    </location>
</feature>
<evidence type="ECO:0000256" key="3">
    <source>
        <dbReference type="ARBA" id="ARBA00022833"/>
    </source>
</evidence>
<dbReference type="AlphaFoldDB" id="A0A8J6C4V3"/>
<dbReference type="InterPro" id="IPR001841">
    <property type="entry name" value="Znf_RING"/>
</dbReference>
<keyword evidence="2 4" id="KW-0863">Zinc-finger</keyword>
<dbReference type="GO" id="GO:0008270">
    <property type="term" value="F:zinc ion binding"/>
    <property type="evidence" value="ECO:0007669"/>
    <property type="project" value="UniProtKB-KW"/>
</dbReference>
<name>A0A8J6C4V3_DIALT</name>